<dbReference type="AlphaFoldDB" id="A0A2S6H594"/>
<organism evidence="2 3">
    <name type="scientific">Methylobacter tundripaludum</name>
    <dbReference type="NCBI Taxonomy" id="173365"/>
    <lineage>
        <taxon>Bacteria</taxon>
        <taxon>Pseudomonadati</taxon>
        <taxon>Pseudomonadota</taxon>
        <taxon>Gammaproteobacteria</taxon>
        <taxon>Methylococcales</taxon>
        <taxon>Methylococcaceae</taxon>
        <taxon>Methylobacter</taxon>
    </lineage>
</organism>
<proteinExistence type="predicted"/>
<dbReference type="EMBL" id="PTIY01000003">
    <property type="protein sequence ID" value="PPK72659.1"/>
    <property type="molecule type" value="Genomic_DNA"/>
</dbReference>
<evidence type="ECO:0000313" key="3">
    <source>
        <dbReference type="Proteomes" id="UP000238071"/>
    </source>
</evidence>
<evidence type="ECO:0000313" key="2">
    <source>
        <dbReference type="EMBL" id="PPK72659.1"/>
    </source>
</evidence>
<reference evidence="2 3" key="1">
    <citation type="submission" date="2018-02" db="EMBL/GenBank/DDBJ databases">
        <title>Subsurface microbial communities from deep shales in Ohio and West Virginia, USA.</title>
        <authorList>
            <person name="Wrighton K."/>
        </authorList>
    </citation>
    <scope>NUCLEOTIDE SEQUENCE [LARGE SCALE GENOMIC DNA]</scope>
    <source>
        <strain evidence="2 3">OWC-G53F</strain>
    </source>
</reference>
<feature type="compositionally biased region" description="Basic and acidic residues" evidence="1">
    <location>
        <begin position="41"/>
        <end position="65"/>
    </location>
</feature>
<keyword evidence="3" id="KW-1185">Reference proteome</keyword>
<name>A0A2S6H594_9GAMM</name>
<dbReference type="Proteomes" id="UP000238071">
    <property type="component" value="Unassembled WGS sequence"/>
</dbReference>
<feature type="region of interest" description="Disordered" evidence="1">
    <location>
        <begin position="41"/>
        <end position="96"/>
    </location>
</feature>
<comment type="caution">
    <text evidence="2">The sequence shown here is derived from an EMBL/GenBank/DDBJ whole genome shotgun (WGS) entry which is preliminary data.</text>
</comment>
<protein>
    <recommendedName>
        <fullName evidence="4">Terminase small subunit</fullName>
    </recommendedName>
</protein>
<accession>A0A2S6H594</accession>
<gene>
    <name evidence="2" type="ORF">B0F88_10392</name>
</gene>
<evidence type="ECO:0000256" key="1">
    <source>
        <dbReference type="SAM" id="MobiDB-lite"/>
    </source>
</evidence>
<feature type="compositionally biased region" description="Polar residues" evidence="1">
    <location>
        <begin position="66"/>
        <end position="85"/>
    </location>
</feature>
<evidence type="ECO:0008006" key="4">
    <source>
        <dbReference type="Google" id="ProtNLM"/>
    </source>
</evidence>
<sequence>MLMSQSAFAAHIGVNRSHVTQLKNADRLVMEDGKVDVEASIKRIEDTKDPAKEGVAKRHQQERSQKGQGQTDKAQPVSGTGSRFQSAKARREEANAELTEIELQTRRGQLLVADEVRLAVADGDTIIRNRLESLPDILAPQLAAETDEQRIRSMLMDHIESLLGDLSRSFYDLGKEKEQL</sequence>